<proteinExistence type="predicted"/>
<dbReference type="Proteomes" id="UP001198701">
    <property type="component" value="Unassembled WGS sequence"/>
</dbReference>
<feature type="signal peptide" evidence="1">
    <location>
        <begin position="1"/>
        <end position="25"/>
    </location>
</feature>
<evidence type="ECO:0000256" key="1">
    <source>
        <dbReference type="SAM" id="SignalP"/>
    </source>
</evidence>
<accession>A0ABS8IU81</accession>
<sequence length="402" mass="42778">MTNRNRSPLACAAFVALACSCNAMAQTRSEVEAAKNALDLKLYQATTDALVAQREAEIRKATAEAERAELLARLPPAESKALAGTVNSEAFGAAGLVRAFDLAQALSSDVCTALPAERKATIYEPAATQGVVSARLVSDGIKHISDDLSRQNDALQKFIDQHTPPVARTLSLVGLAAVPATIKAVADISALFRSNAAVASTSYGDDARAMFITSLAQACPDKIVGLGSGYMGEFDPSQYDKLMAKVRALVGLRSAYGARVAIVQKMADSAKGEAKKDYSAVASAAVAVLKTVDAFIDSLKVGEASDKSPLFNAGRYLAYGERTRGALVLDFNLRLEGMTVMKHNLFTGQHLRLSGVALLWYRIYEANGMLRLANSVRKISAPVDVDLRGKDVGGQFWDTPSR</sequence>
<keyword evidence="3" id="KW-1185">Reference proteome</keyword>
<evidence type="ECO:0000313" key="3">
    <source>
        <dbReference type="Proteomes" id="UP001198701"/>
    </source>
</evidence>
<feature type="chain" id="PRO_5045758362" evidence="1">
    <location>
        <begin position="26"/>
        <end position="402"/>
    </location>
</feature>
<comment type="caution">
    <text evidence="2">The sequence shown here is derived from an EMBL/GenBank/DDBJ whole genome shotgun (WGS) entry which is preliminary data.</text>
</comment>
<reference evidence="2 3" key="1">
    <citation type="submission" date="2021-11" db="EMBL/GenBank/DDBJ databases">
        <authorList>
            <person name="Huq M.A."/>
        </authorList>
    </citation>
    <scope>NUCLEOTIDE SEQUENCE [LARGE SCALE GENOMIC DNA]</scope>
    <source>
        <strain evidence="2 3">MAHUQ-52</strain>
    </source>
</reference>
<protein>
    <submittedName>
        <fullName evidence="2">Uncharacterized protein</fullName>
    </submittedName>
</protein>
<dbReference type="RefSeq" id="WP_229432210.1">
    <property type="nucleotide sequence ID" value="NZ_JAJHPV010000013.1"/>
</dbReference>
<gene>
    <name evidence="2" type="ORF">LMJ30_10035</name>
</gene>
<dbReference type="PROSITE" id="PS51257">
    <property type="entry name" value="PROKAR_LIPOPROTEIN"/>
    <property type="match status" value="1"/>
</dbReference>
<dbReference type="EMBL" id="JAJHPV010000013">
    <property type="protein sequence ID" value="MCC6071293.1"/>
    <property type="molecule type" value="Genomic_DNA"/>
</dbReference>
<keyword evidence="1" id="KW-0732">Signal</keyword>
<name>A0ABS8IU81_9BURK</name>
<organism evidence="2 3">
    <name type="scientific">Massilia agrisoli</name>
    <dbReference type="NCBI Taxonomy" id="2892444"/>
    <lineage>
        <taxon>Bacteria</taxon>
        <taxon>Pseudomonadati</taxon>
        <taxon>Pseudomonadota</taxon>
        <taxon>Betaproteobacteria</taxon>
        <taxon>Burkholderiales</taxon>
        <taxon>Oxalobacteraceae</taxon>
        <taxon>Telluria group</taxon>
        <taxon>Massilia</taxon>
    </lineage>
</organism>
<evidence type="ECO:0000313" key="2">
    <source>
        <dbReference type="EMBL" id="MCC6071293.1"/>
    </source>
</evidence>